<dbReference type="OrthoDB" id="799458at2"/>
<protein>
    <submittedName>
        <fullName evidence="2">Uncharacterized protein</fullName>
    </submittedName>
</protein>
<feature type="transmembrane region" description="Helical" evidence="1">
    <location>
        <begin position="31"/>
        <end position="49"/>
    </location>
</feature>
<keyword evidence="1" id="KW-1133">Transmembrane helix</keyword>
<comment type="caution">
    <text evidence="2">The sequence shown here is derived from an EMBL/GenBank/DDBJ whole genome shotgun (WGS) entry which is preliminary data.</text>
</comment>
<evidence type="ECO:0000256" key="1">
    <source>
        <dbReference type="SAM" id="Phobius"/>
    </source>
</evidence>
<name>A0A4U1C8L3_9SPHI</name>
<gene>
    <name evidence="2" type="ORF">FA046_03570</name>
</gene>
<sequence>MGKHIIFSVILNVLIIASLIIGIYGFKMGNYFIPILCAAAFGLTVFYKFKHIKVVRGEMQIKASEKMRERAKKKK</sequence>
<organism evidence="2 3">
    <name type="scientific">Pedobacter cryophilus</name>
    <dbReference type="NCBI Taxonomy" id="2571271"/>
    <lineage>
        <taxon>Bacteria</taxon>
        <taxon>Pseudomonadati</taxon>
        <taxon>Bacteroidota</taxon>
        <taxon>Sphingobacteriia</taxon>
        <taxon>Sphingobacteriales</taxon>
        <taxon>Sphingobacteriaceae</taxon>
        <taxon>Pedobacter</taxon>
    </lineage>
</organism>
<evidence type="ECO:0000313" key="3">
    <source>
        <dbReference type="Proteomes" id="UP000308181"/>
    </source>
</evidence>
<dbReference type="AlphaFoldDB" id="A0A4U1C8L3"/>
<keyword evidence="3" id="KW-1185">Reference proteome</keyword>
<keyword evidence="1" id="KW-0812">Transmembrane</keyword>
<dbReference type="RefSeq" id="WP_136824973.1">
    <property type="nucleotide sequence ID" value="NZ_SWBP01000001.1"/>
</dbReference>
<accession>A0A4U1C8L3</accession>
<dbReference type="Pfam" id="PF19885">
    <property type="entry name" value="DUF6358"/>
    <property type="match status" value="1"/>
</dbReference>
<dbReference type="InterPro" id="IPR045938">
    <property type="entry name" value="DUF6358"/>
</dbReference>
<reference evidence="2 3" key="1">
    <citation type="submission" date="2019-04" db="EMBL/GenBank/DDBJ databases">
        <title>Pedobacter sp. AR-3-17 sp. nov., isolated from Arctic soil.</title>
        <authorList>
            <person name="Dahal R.H."/>
            <person name="Kim D.-U."/>
        </authorList>
    </citation>
    <scope>NUCLEOTIDE SEQUENCE [LARGE SCALE GENOMIC DNA]</scope>
    <source>
        <strain evidence="2 3">AR-3-17</strain>
    </source>
</reference>
<proteinExistence type="predicted"/>
<evidence type="ECO:0000313" key="2">
    <source>
        <dbReference type="EMBL" id="TKC00767.1"/>
    </source>
</evidence>
<feature type="transmembrane region" description="Helical" evidence="1">
    <location>
        <begin position="5"/>
        <end position="25"/>
    </location>
</feature>
<dbReference type="Proteomes" id="UP000308181">
    <property type="component" value="Unassembled WGS sequence"/>
</dbReference>
<dbReference type="EMBL" id="SWBP01000001">
    <property type="protein sequence ID" value="TKC00767.1"/>
    <property type="molecule type" value="Genomic_DNA"/>
</dbReference>
<keyword evidence="1" id="KW-0472">Membrane</keyword>